<comment type="caution">
    <text evidence="1">The sequence shown here is derived from an EMBL/GenBank/DDBJ whole genome shotgun (WGS) entry which is preliminary data.</text>
</comment>
<dbReference type="Proteomes" id="UP001601288">
    <property type="component" value="Unassembled WGS sequence"/>
</dbReference>
<dbReference type="RefSeq" id="WP_358286919.1">
    <property type="nucleotide sequence ID" value="NZ_JBEYGJ010000028.1"/>
</dbReference>
<protein>
    <recommendedName>
        <fullName evidence="3">MarR family transcriptional regulator</fullName>
    </recommendedName>
</protein>
<proteinExistence type="predicted"/>
<sequence>MALSQQGREAHAADLLAAPRATPDQLRFLLHRIHESLTDVHRIARSRRSLA</sequence>
<organism evidence="1 2">
    <name type="scientific">Streptomyces massasporeus</name>
    <dbReference type="NCBI Taxonomy" id="67324"/>
    <lineage>
        <taxon>Bacteria</taxon>
        <taxon>Bacillati</taxon>
        <taxon>Actinomycetota</taxon>
        <taxon>Actinomycetes</taxon>
        <taxon>Kitasatosporales</taxon>
        <taxon>Streptomycetaceae</taxon>
        <taxon>Streptomyces</taxon>
    </lineage>
</organism>
<dbReference type="EMBL" id="JBIAFP010000026">
    <property type="protein sequence ID" value="MFE9229561.1"/>
    <property type="molecule type" value="Genomic_DNA"/>
</dbReference>
<accession>A0ABW6LN18</accession>
<evidence type="ECO:0000313" key="2">
    <source>
        <dbReference type="Proteomes" id="UP001601288"/>
    </source>
</evidence>
<evidence type="ECO:0000313" key="1">
    <source>
        <dbReference type="EMBL" id="MFE9229561.1"/>
    </source>
</evidence>
<evidence type="ECO:0008006" key="3">
    <source>
        <dbReference type="Google" id="ProtNLM"/>
    </source>
</evidence>
<name>A0ABW6LN18_9ACTN</name>
<gene>
    <name evidence="1" type="ORF">ACFYM3_34205</name>
</gene>
<reference evidence="1 2" key="1">
    <citation type="submission" date="2024-10" db="EMBL/GenBank/DDBJ databases">
        <title>The Natural Products Discovery Center: Release of the First 8490 Sequenced Strains for Exploring Actinobacteria Biosynthetic Diversity.</title>
        <authorList>
            <person name="Kalkreuter E."/>
            <person name="Kautsar S.A."/>
            <person name="Yang D."/>
            <person name="Bader C.D."/>
            <person name="Teijaro C.N."/>
            <person name="Fluegel L."/>
            <person name="Davis C.M."/>
            <person name="Simpson J.R."/>
            <person name="Lauterbach L."/>
            <person name="Steele A.D."/>
            <person name="Gui C."/>
            <person name="Meng S."/>
            <person name="Li G."/>
            <person name="Viehrig K."/>
            <person name="Ye F."/>
            <person name="Su P."/>
            <person name="Kiefer A.F."/>
            <person name="Nichols A."/>
            <person name="Cepeda A.J."/>
            <person name="Yan W."/>
            <person name="Fan B."/>
            <person name="Jiang Y."/>
            <person name="Adhikari A."/>
            <person name="Zheng C.-J."/>
            <person name="Schuster L."/>
            <person name="Cowan T.M."/>
            <person name="Smanski M.J."/>
            <person name="Chevrette M.G."/>
            <person name="De Carvalho L.P.S."/>
            <person name="Shen B."/>
        </authorList>
    </citation>
    <scope>NUCLEOTIDE SEQUENCE [LARGE SCALE GENOMIC DNA]</scope>
    <source>
        <strain evidence="1 2">NPDC007066</strain>
    </source>
</reference>
<keyword evidence="2" id="KW-1185">Reference proteome</keyword>